<evidence type="ECO:0000313" key="9">
    <source>
        <dbReference type="Ensembl" id="ENSLLEP00000020254.1"/>
    </source>
</evidence>
<feature type="domain" description="Homeobox" evidence="8">
    <location>
        <begin position="106"/>
        <end position="166"/>
    </location>
</feature>
<accession>A0A8C5MY85</accession>
<dbReference type="Proteomes" id="UP000694569">
    <property type="component" value="Unplaced"/>
</dbReference>
<dbReference type="InterPro" id="IPR050394">
    <property type="entry name" value="Homeobox_NK-like"/>
</dbReference>
<dbReference type="InterPro" id="IPR001356">
    <property type="entry name" value="HD"/>
</dbReference>
<reference evidence="9" key="1">
    <citation type="submission" date="2025-08" db="UniProtKB">
        <authorList>
            <consortium name="Ensembl"/>
        </authorList>
    </citation>
    <scope>IDENTIFICATION</scope>
</reference>
<comment type="subcellular location">
    <subcellularLocation>
        <location evidence="1 5 6">Nucleus</location>
    </subcellularLocation>
</comment>
<evidence type="ECO:0000313" key="10">
    <source>
        <dbReference type="Proteomes" id="UP000694569"/>
    </source>
</evidence>
<evidence type="ECO:0000256" key="1">
    <source>
        <dbReference type="ARBA" id="ARBA00004123"/>
    </source>
</evidence>
<dbReference type="PROSITE" id="PS00027">
    <property type="entry name" value="HOMEOBOX_1"/>
    <property type="match status" value="1"/>
</dbReference>
<dbReference type="GO" id="GO:0000981">
    <property type="term" value="F:DNA-binding transcription factor activity, RNA polymerase II-specific"/>
    <property type="evidence" value="ECO:0007669"/>
    <property type="project" value="InterPro"/>
</dbReference>
<keyword evidence="3 5" id="KW-0371">Homeobox</keyword>
<evidence type="ECO:0000256" key="3">
    <source>
        <dbReference type="ARBA" id="ARBA00023155"/>
    </source>
</evidence>
<dbReference type="FunFam" id="1.10.10.60:FF:000338">
    <property type="entry name" value="Homeobox protein Nkx-3.1"/>
    <property type="match status" value="1"/>
</dbReference>
<dbReference type="AlphaFoldDB" id="A0A8C5MY85"/>
<keyword evidence="2 5" id="KW-0238">DNA-binding</keyword>
<dbReference type="GeneTree" id="ENSGT00940000160930"/>
<evidence type="ECO:0000256" key="4">
    <source>
        <dbReference type="ARBA" id="ARBA00023242"/>
    </source>
</evidence>
<dbReference type="SUPFAM" id="SSF46689">
    <property type="entry name" value="Homeodomain-like"/>
    <property type="match status" value="1"/>
</dbReference>
<dbReference type="Gene3D" id="1.10.10.60">
    <property type="entry name" value="Homeodomain-like"/>
    <property type="match status" value="1"/>
</dbReference>
<feature type="region of interest" description="Disordered" evidence="7">
    <location>
        <begin position="36"/>
        <end position="70"/>
    </location>
</feature>
<dbReference type="OrthoDB" id="6159439at2759"/>
<keyword evidence="10" id="KW-1185">Reference proteome</keyword>
<dbReference type="PRINTS" id="PR00024">
    <property type="entry name" value="HOMEOBOX"/>
</dbReference>
<dbReference type="InterPro" id="IPR020479">
    <property type="entry name" value="HD_metazoa"/>
</dbReference>
<dbReference type="PANTHER" id="PTHR24340">
    <property type="entry name" value="HOMEOBOX PROTEIN NKX"/>
    <property type="match status" value="1"/>
</dbReference>
<sequence>MSEQAAEDMSLPNKPLTSFLIQDILSDLRCKNKDRSAASQVDLLDTGSSQEEDDAQKTTSDTAEEKAPSHLMDKHNLKKEILLETKQAEIVMSPRTKAENGNLIKQQQKRSRAAFSHSQVIELERKFSSQKYLSAPERAQLAKSLKLTETQVKIWFQNRRYKTKRKQLATDVEDMEKTPPLSVFCRDVEMSRTSLISLYQNYHCYPYLYYLTGWHPPLW</sequence>
<feature type="DNA-binding region" description="Homeobox" evidence="5">
    <location>
        <begin position="108"/>
        <end position="167"/>
    </location>
</feature>
<keyword evidence="4 5" id="KW-0539">Nucleus</keyword>
<evidence type="ECO:0000256" key="7">
    <source>
        <dbReference type="SAM" id="MobiDB-lite"/>
    </source>
</evidence>
<dbReference type="Pfam" id="PF00046">
    <property type="entry name" value="Homeodomain"/>
    <property type="match status" value="1"/>
</dbReference>
<reference evidence="9" key="2">
    <citation type="submission" date="2025-09" db="UniProtKB">
        <authorList>
            <consortium name="Ensembl"/>
        </authorList>
    </citation>
    <scope>IDENTIFICATION</scope>
</reference>
<dbReference type="GO" id="GO:0000978">
    <property type="term" value="F:RNA polymerase II cis-regulatory region sequence-specific DNA binding"/>
    <property type="evidence" value="ECO:0007669"/>
    <property type="project" value="TreeGrafter"/>
</dbReference>
<protein>
    <submittedName>
        <fullName evidence="9">NK3 homeobox 1</fullName>
    </submittedName>
</protein>
<evidence type="ECO:0000256" key="6">
    <source>
        <dbReference type="RuleBase" id="RU000682"/>
    </source>
</evidence>
<dbReference type="Ensembl" id="ENSLLET00000021051.1">
    <property type="protein sequence ID" value="ENSLLEP00000020254.1"/>
    <property type="gene ID" value="ENSLLEG00000012849.1"/>
</dbReference>
<dbReference type="GO" id="GO:0005634">
    <property type="term" value="C:nucleus"/>
    <property type="evidence" value="ECO:0007669"/>
    <property type="project" value="UniProtKB-SubCell"/>
</dbReference>
<evidence type="ECO:0000256" key="2">
    <source>
        <dbReference type="ARBA" id="ARBA00023125"/>
    </source>
</evidence>
<dbReference type="InterPro" id="IPR017970">
    <property type="entry name" value="Homeobox_CS"/>
</dbReference>
<evidence type="ECO:0000259" key="8">
    <source>
        <dbReference type="PROSITE" id="PS50071"/>
    </source>
</evidence>
<gene>
    <name evidence="9" type="primary">NKX3-1</name>
</gene>
<organism evidence="9 10">
    <name type="scientific">Leptobrachium leishanense</name>
    <name type="common">Leishan spiny toad</name>
    <dbReference type="NCBI Taxonomy" id="445787"/>
    <lineage>
        <taxon>Eukaryota</taxon>
        <taxon>Metazoa</taxon>
        <taxon>Chordata</taxon>
        <taxon>Craniata</taxon>
        <taxon>Vertebrata</taxon>
        <taxon>Euteleostomi</taxon>
        <taxon>Amphibia</taxon>
        <taxon>Batrachia</taxon>
        <taxon>Anura</taxon>
        <taxon>Pelobatoidea</taxon>
        <taxon>Megophryidae</taxon>
        <taxon>Leptobrachium</taxon>
    </lineage>
</organism>
<dbReference type="InterPro" id="IPR009057">
    <property type="entry name" value="Homeodomain-like_sf"/>
</dbReference>
<dbReference type="CDD" id="cd00086">
    <property type="entry name" value="homeodomain"/>
    <property type="match status" value="1"/>
</dbReference>
<dbReference type="PROSITE" id="PS50071">
    <property type="entry name" value="HOMEOBOX_2"/>
    <property type="match status" value="1"/>
</dbReference>
<dbReference type="GO" id="GO:0030154">
    <property type="term" value="P:cell differentiation"/>
    <property type="evidence" value="ECO:0007669"/>
    <property type="project" value="TreeGrafter"/>
</dbReference>
<dbReference type="SMART" id="SM00389">
    <property type="entry name" value="HOX"/>
    <property type="match status" value="1"/>
</dbReference>
<evidence type="ECO:0000256" key="5">
    <source>
        <dbReference type="PROSITE-ProRule" id="PRU00108"/>
    </source>
</evidence>
<proteinExistence type="predicted"/>
<name>A0A8C5MY85_9ANUR</name>
<dbReference type="PANTHER" id="PTHR24340:SF38">
    <property type="entry name" value="HOMEOBOX PROTEIN NKX-3.1"/>
    <property type="match status" value="1"/>
</dbReference>